<keyword evidence="1" id="KW-0812">Transmembrane</keyword>
<name>A0A7N1A3K6_KALFE</name>
<dbReference type="Proteomes" id="UP000594263">
    <property type="component" value="Unplaced"/>
</dbReference>
<accession>A0A7N1A3K6</accession>
<protein>
    <submittedName>
        <fullName evidence="2">Uncharacterized protein</fullName>
    </submittedName>
</protein>
<feature type="transmembrane region" description="Helical" evidence="1">
    <location>
        <begin position="70"/>
        <end position="89"/>
    </location>
</feature>
<evidence type="ECO:0000256" key="1">
    <source>
        <dbReference type="SAM" id="Phobius"/>
    </source>
</evidence>
<dbReference type="EnsemblPlants" id="Kaladp0092s0129.1.v1.1">
    <property type="protein sequence ID" value="Kaladp0092s0129.1.v1.1"/>
    <property type="gene ID" value="Kaladp0092s0129.v1.1"/>
</dbReference>
<keyword evidence="1" id="KW-1133">Transmembrane helix</keyword>
<dbReference type="Gramene" id="Kaladp0092s0129.1.v1.1">
    <property type="protein sequence ID" value="Kaladp0092s0129.1.v1.1"/>
    <property type="gene ID" value="Kaladp0092s0129.v1.1"/>
</dbReference>
<organism evidence="2 3">
    <name type="scientific">Kalanchoe fedtschenkoi</name>
    <name type="common">Lavender scallops</name>
    <name type="synonym">South American air plant</name>
    <dbReference type="NCBI Taxonomy" id="63787"/>
    <lineage>
        <taxon>Eukaryota</taxon>
        <taxon>Viridiplantae</taxon>
        <taxon>Streptophyta</taxon>
        <taxon>Embryophyta</taxon>
        <taxon>Tracheophyta</taxon>
        <taxon>Spermatophyta</taxon>
        <taxon>Magnoliopsida</taxon>
        <taxon>eudicotyledons</taxon>
        <taxon>Gunneridae</taxon>
        <taxon>Pentapetalae</taxon>
        <taxon>Saxifragales</taxon>
        <taxon>Crassulaceae</taxon>
        <taxon>Kalanchoe</taxon>
    </lineage>
</organism>
<evidence type="ECO:0000313" key="3">
    <source>
        <dbReference type="Proteomes" id="UP000594263"/>
    </source>
</evidence>
<keyword evidence="3" id="KW-1185">Reference proteome</keyword>
<keyword evidence="1" id="KW-0472">Membrane</keyword>
<reference evidence="2" key="1">
    <citation type="submission" date="2021-01" db="UniProtKB">
        <authorList>
            <consortium name="EnsemblPlants"/>
        </authorList>
    </citation>
    <scope>IDENTIFICATION</scope>
</reference>
<dbReference type="AlphaFoldDB" id="A0A7N1A3K6"/>
<proteinExistence type="predicted"/>
<evidence type="ECO:0000313" key="2">
    <source>
        <dbReference type="EnsemblPlants" id="Kaladp0092s0129.1.v1.1"/>
    </source>
</evidence>
<sequence length="94" mass="10222">MDQAPIGSLIKKLVGEVEMINKEVAENNHLRGRDRAVGTQTLGSLADLDKIRAVSSFSVKVPVLSLQSTSMPSISFIVVILFVIAPFKIQNTKN</sequence>